<organism evidence="2 3">
    <name type="scientific">Danaus chrysippus</name>
    <name type="common">African queen</name>
    <dbReference type="NCBI Taxonomy" id="151541"/>
    <lineage>
        <taxon>Eukaryota</taxon>
        <taxon>Metazoa</taxon>
        <taxon>Ecdysozoa</taxon>
        <taxon>Arthropoda</taxon>
        <taxon>Hexapoda</taxon>
        <taxon>Insecta</taxon>
        <taxon>Pterygota</taxon>
        <taxon>Neoptera</taxon>
        <taxon>Endopterygota</taxon>
        <taxon>Lepidoptera</taxon>
        <taxon>Glossata</taxon>
        <taxon>Ditrysia</taxon>
        <taxon>Papilionoidea</taxon>
        <taxon>Nymphalidae</taxon>
        <taxon>Danainae</taxon>
        <taxon>Danaini</taxon>
        <taxon>Danaina</taxon>
        <taxon>Danaus</taxon>
        <taxon>Anosia</taxon>
    </lineage>
</organism>
<dbReference type="EMBL" id="CAKASE010000070">
    <property type="protein sequence ID" value="CAG9573370.1"/>
    <property type="molecule type" value="Genomic_DNA"/>
</dbReference>
<gene>
    <name evidence="2" type="ORF">DCHRY22_LOCUS10416</name>
</gene>
<feature type="compositionally biased region" description="Basic and acidic residues" evidence="1">
    <location>
        <begin position="16"/>
        <end position="30"/>
    </location>
</feature>
<comment type="caution">
    <text evidence="2">The sequence shown here is derived from an EMBL/GenBank/DDBJ whole genome shotgun (WGS) entry which is preliminary data.</text>
</comment>
<dbReference type="AlphaFoldDB" id="A0A8J2R7I4"/>
<evidence type="ECO:0000256" key="1">
    <source>
        <dbReference type="SAM" id="MobiDB-lite"/>
    </source>
</evidence>
<evidence type="ECO:0000313" key="2">
    <source>
        <dbReference type="EMBL" id="CAG9573370.1"/>
    </source>
</evidence>
<name>A0A8J2R7I4_9NEOP</name>
<feature type="region of interest" description="Disordered" evidence="1">
    <location>
        <begin position="1"/>
        <end position="37"/>
    </location>
</feature>
<dbReference type="Proteomes" id="UP000789524">
    <property type="component" value="Unassembled WGS sequence"/>
</dbReference>
<evidence type="ECO:0000313" key="3">
    <source>
        <dbReference type="Proteomes" id="UP000789524"/>
    </source>
</evidence>
<accession>A0A8J2R7I4</accession>
<proteinExistence type="predicted"/>
<protein>
    <submittedName>
        <fullName evidence="2">(African queen) hypothetical protein</fullName>
    </submittedName>
</protein>
<reference evidence="2" key="1">
    <citation type="submission" date="2021-09" db="EMBL/GenBank/DDBJ databases">
        <authorList>
            <person name="Martin H S."/>
        </authorList>
    </citation>
    <scope>NUCLEOTIDE SEQUENCE</scope>
</reference>
<sequence>MSTLKAHTYDLPTQDDQAKEVSGHSHRTESLGHTQPRLTPHYLRDQSCLDVFIHHTPHCLPSALSRLLSTASRLLRPLITLVLSDQFVIMIILVL</sequence>
<keyword evidence="3" id="KW-1185">Reference proteome</keyword>